<feature type="chain" id="PRO_5040240454" evidence="1">
    <location>
        <begin position="27"/>
        <end position="224"/>
    </location>
</feature>
<protein>
    <submittedName>
        <fullName evidence="2">6394_t:CDS:1</fullName>
    </submittedName>
</protein>
<dbReference type="EMBL" id="CAJVPZ010004646">
    <property type="protein sequence ID" value="CAG8549576.1"/>
    <property type="molecule type" value="Genomic_DNA"/>
</dbReference>
<keyword evidence="3" id="KW-1185">Reference proteome</keyword>
<dbReference type="Proteomes" id="UP000789396">
    <property type="component" value="Unassembled WGS sequence"/>
</dbReference>
<reference evidence="2" key="1">
    <citation type="submission" date="2021-06" db="EMBL/GenBank/DDBJ databases">
        <authorList>
            <person name="Kallberg Y."/>
            <person name="Tangrot J."/>
            <person name="Rosling A."/>
        </authorList>
    </citation>
    <scope>NUCLEOTIDE SEQUENCE</scope>
    <source>
        <strain evidence="2">IN212</strain>
    </source>
</reference>
<feature type="signal peptide" evidence="1">
    <location>
        <begin position="1"/>
        <end position="26"/>
    </location>
</feature>
<dbReference type="OrthoDB" id="2411341at2759"/>
<sequence length="224" mass="25877">MESFLVSFTPLSSVTIFTALCKRVEAGEWTDNKEEELENFLKTLDSAIQSVKDRSRLEQLYKFRKGDLLKQCDICKKFVQEKQEKYNRPSRVYGDAIFGKFLDEPEKLRELTNQILIVLNQVWSSPKWKASSSASAERKGSYQRARCPDYMVVAQVSNIEVEIGYLETGCPKSSLDKQIRDHKKLNRLGKDSIDVTKLSKHKRKFEKLAMRYMSIFTINVAGDV</sequence>
<feature type="non-terminal residue" evidence="2">
    <location>
        <position position="1"/>
    </location>
</feature>
<organism evidence="2 3">
    <name type="scientific">Racocetra fulgida</name>
    <dbReference type="NCBI Taxonomy" id="60492"/>
    <lineage>
        <taxon>Eukaryota</taxon>
        <taxon>Fungi</taxon>
        <taxon>Fungi incertae sedis</taxon>
        <taxon>Mucoromycota</taxon>
        <taxon>Glomeromycotina</taxon>
        <taxon>Glomeromycetes</taxon>
        <taxon>Diversisporales</taxon>
        <taxon>Gigasporaceae</taxon>
        <taxon>Racocetra</taxon>
    </lineage>
</organism>
<evidence type="ECO:0000256" key="1">
    <source>
        <dbReference type="SAM" id="SignalP"/>
    </source>
</evidence>
<comment type="caution">
    <text evidence="2">The sequence shown here is derived from an EMBL/GenBank/DDBJ whole genome shotgun (WGS) entry which is preliminary data.</text>
</comment>
<name>A0A9N9FNB7_9GLOM</name>
<gene>
    <name evidence="2" type="ORF">RFULGI_LOCUS4590</name>
</gene>
<accession>A0A9N9FNB7</accession>
<proteinExistence type="predicted"/>
<dbReference type="AlphaFoldDB" id="A0A9N9FNB7"/>
<evidence type="ECO:0000313" key="2">
    <source>
        <dbReference type="EMBL" id="CAG8549576.1"/>
    </source>
</evidence>
<evidence type="ECO:0000313" key="3">
    <source>
        <dbReference type="Proteomes" id="UP000789396"/>
    </source>
</evidence>
<keyword evidence="1" id="KW-0732">Signal</keyword>